<accession>A0ABD3HH77</accession>
<gene>
    <name evidence="2" type="ORF">R1sor_016113</name>
</gene>
<dbReference type="AlphaFoldDB" id="A0ABD3HH77"/>
<sequence length="350" mass="39052">MADAFQTFLYEKYRALYVSHLSELATDLDLLDILMIKDDAISDPVMVRVGSMLDLGTESSVEAQNELRKERELFWDDKAPGSDRKIFSWASAEVSQQEIILSSKSSVSGSLLAGVVDADLHFSKDSELKCKIGQVDTAKVEWQLLGNMVAKKPPRWQPDFKNWRIKPYINHGGKGGLHLVPKNTAQTVASKSPNLDLELSATRELTGTGSWELTPAAGESRVSRVAGKFMIAFRLVGFTFDSAGVYKSYEKDPGDVQPNHRASDDWESHSYQRAQIRKLYTEPAPDFNSDEDEFSDEDEDRSTKPRDLQRLPIVTVDTDGVTVLLDVPCTATPKPTLGTIKSRSRPSLMY</sequence>
<keyword evidence="3" id="KW-1185">Reference proteome</keyword>
<name>A0ABD3HH77_9MARC</name>
<comment type="caution">
    <text evidence="2">The sequence shown here is derived from an EMBL/GenBank/DDBJ whole genome shotgun (WGS) entry which is preliminary data.</text>
</comment>
<evidence type="ECO:0000313" key="2">
    <source>
        <dbReference type="EMBL" id="KAL3689804.1"/>
    </source>
</evidence>
<dbReference type="Proteomes" id="UP001633002">
    <property type="component" value="Unassembled WGS sequence"/>
</dbReference>
<proteinExistence type="predicted"/>
<protein>
    <submittedName>
        <fullName evidence="2">Uncharacterized protein</fullName>
    </submittedName>
</protein>
<evidence type="ECO:0000256" key="1">
    <source>
        <dbReference type="SAM" id="MobiDB-lite"/>
    </source>
</evidence>
<evidence type="ECO:0000313" key="3">
    <source>
        <dbReference type="Proteomes" id="UP001633002"/>
    </source>
</evidence>
<feature type="region of interest" description="Disordered" evidence="1">
    <location>
        <begin position="249"/>
        <end position="309"/>
    </location>
</feature>
<feature type="compositionally biased region" description="Acidic residues" evidence="1">
    <location>
        <begin position="288"/>
        <end position="300"/>
    </location>
</feature>
<feature type="compositionally biased region" description="Basic and acidic residues" evidence="1">
    <location>
        <begin position="261"/>
        <end position="270"/>
    </location>
</feature>
<organism evidence="2 3">
    <name type="scientific">Riccia sorocarpa</name>
    <dbReference type="NCBI Taxonomy" id="122646"/>
    <lineage>
        <taxon>Eukaryota</taxon>
        <taxon>Viridiplantae</taxon>
        <taxon>Streptophyta</taxon>
        <taxon>Embryophyta</taxon>
        <taxon>Marchantiophyta</taxon>
        <taxon>Marchantiopsida</taxon>
        <taxon>Marchantiidae</taxon>
        <taxon>Marchantiales</taxon>
        <taxon>Ricciaceae</taxon>
        <taxon>Riccia</taxon>
    </lineage>
</organism>
<reference evidence="2 3" key="1">
    <citation type="submission" date="2024-09" db="EMBL/GenBank/DDBJ databases">
        <title>Chromosome-scale assembly of Riccia sorocarpa.</title>
        <authorList>
            <person name="Paukszto L."/>
        </authorList>
    </citation>
    <scope>NUCLEOTIDE SEQUENCE [LARGE SCALE GENOMIC DNA]</scope>
    <source>
        <strain evidence="2">LP-2024</strain>
        <tissue evidence="2">Aerial parts of the thallus</tissue>
    </source>
</reference>
<dbReference type="EMBL" id="JBJQOH010000004">
    <property type="protein sequence ID" value="KAL3689804.1"/>
    <property type="molecule type" value="Genomic_DNA"/>
</dbReference>